<comment type="caution">
    <text evidence="3">The sequence shown here is derived from an EMBL/GenBank/DDBJ whole genome shotgun (WGS) entry which is preliminary data.</text>
</comment>
<reference evidence="3" key="1">
    <citation type="submission" date="2020-09" db="EMBL/GenBank/DDBJ databases">
        <authorList>
            <person name="Kikuchi T."/>
        </authorList>
    </citation>
    <scope>NUCLEOTIDE SEQUENCE</scope>
    <source>
        <strain evidence="3">Ka4C1</strain>
    </source>
</reference>
<dbReference type="OrthoDB" id="5786306at2759"/>
<feature type="transmembrane region" description="Helical" evidence="2">
    <location>
        <begin position="147"/>
        <end position="166"/>
    </location>
</feature>
<organism evidence="3 4">
    <name type="scientific">Bursaphelenchus xylophilus</name>
    <name type="common">Pinewood nematode worm</name>
    <name type="synonym">Aphelenchoides xylophilus</name>
    <dbReference type="NCBI Taxonomy" id="6326"/>
    <lineage>
        <taxon>Eukaryota</taxon>
        <taxon>Metazoa</taxon>
        <taxon>Ecdysozoa</taxon>
        <taxon>Nematoda</taxon>
        <taxon>Chromadorea</taxon>
        <taxon>Rhabditida</taxon>
        <taxon>Tylenchina</taxon>
        <taxon>Tylenchomorpha</taxon>
        <taxon>Aphelenchoidea</taxon>
        <taxon>Aphelenchoididae</taxon>
        <taxon>Bursaphelenchus</taxon>
    </lineage>
</organism>
<dbReference type="AlphaFoldDB" id="A0A811K4W1"/>
<dbReference type="Proteomes" id="UP000659654">
    <property type="component" value="Unassembled WGS sequence"/>
</dbReference>
<dbReference type="PROSITE" id="PS50092">
    <property type="entry name" value="TSP1"/>
    <property type="match status" value="1"/>
</dbReference>
<evidence type="ECO:0000313" key="3">
    <source>
        <dbReference type="EMBL" id="CAD5210723.1"/>
    </source>
</evidence>
<keyword evidence="2" id="KW-1133">Transmembrane helix</keyword>
<dbReference type="InterPro" id="IPR036383">
    <property type="entry name" value="TSP1_rpt_sf"/>
</dbReference>
<feature type="region of interest" description="Disordered" evidence="1">
    <location>
        <begin position="23"/>
        <end position="52"/>
    </location>
</feature>
<protein>
    <submittedName>
        <fullName evidence="3">(pine wood nematode) hypothetical protein</fullName>
    </submittedName>
</protein>
<keyword evidence="2" id="KW-0472">Membrane</keyword>
<evidence type="ECO:0000313" key="4">
    <source>
        <dbReference type="Proteomes" id="UP000659654"/>
    </source>
</evidence>
<dbReference type="Proteomes" id="UP000582659">
    <property type="component" value="Unassembled WGS sequence"/>
</dbReference>
<dbReference type="EMBL" id="CAJFCV020000001">
    <property type="protein sequence ID" value="CAG9086891.1"/>
    <property type="molecule type" value="Genomic_DNA"/>
</dbReference>
<proteinExistence type="predicted"/>
<evidence type="ECO:0000256" key="1">
    <source>
        <dbReference type="SAM" id="MobiDB-lite"/>
    </source>
</evidence>
<dbReference type="EMBL" id="CAJFDI010000001">
    <property type="protein sequence ID" value="CAD5210723.1"/>
    <property type="molecule type" value="Genomic_DNA"/>
</dbReference>
<sequence length="336" mass="37705">MASHSPVNTDEYPEFQVLAGEHHVRVVRTPSDEEHSVPSLPQGGTHSPIDEGPEEYCLVEEEDQNKEVPEALHRLGIPTNYECEQATMPLDEDPNKMTVNTAEYSDLTEEAQPERSASSHRFSAHSKSIFIRIAAAYTRSHVHSLGLLNLFLSMLILGLLILNSIYGASLLTNQASLQQIANDKRKHLREFAVETFKTLSEKDRPCFFEWGEWTQCTATCRTGDKYPMKSRRALGFIHATGVFANSSKGNPCTAEKIRELRDSVPCNVFKCPRHLSEFDFGPCILEDTNNPNGSCIQTREITAEDQYIELDNSTELYRTCNCSTTATPPEYEGNVV</sequence>
<feature type="compositionally biased region" description="Basic and acidic residues" evidence="1">
    <location>
        <begin position="23"/>
        <end position="36"/>
    </location>
</feature>
<keyword evidence="2" id="KW-0812">Transmembrane</keyword>
<accession>A0A811K4W1</accession>
<gene>
    <name evidence="3" type="ORF">BXYJ_LOCUS2071</name>
</gene>
<evidence type="ECO:0000256" key="2">
    <source>
        <dbReference type="SAM" id="Phobius"/>
    </source>
</evidence>
<dbReference type="InterPro" id="IPR000884">
    <property type="entry name" value="TSP1_rpt"/>
</dbReference>
<dbReference type="Gene3D" id="2.20.100.10">
    <property type="entry name" value="Thrombospondin type-1 (TSP1) repeat"/>
    <property type="match status" value="1"/>
</dbReference>
<name>A0A811K4W1_BURXY</name>
<keyword evidence="4" id="KW-1185">Reference proteome</keyword>